<dbReference type="PROSITE" id="PS51257">
    <property type="entry name" value="PROKAR_LIPOPROTEIN"/>
    <property type="match status" value="1"/>
</dbReference>
<name>A0ABT0GM08_9GAMM</name>
<reference evidence="2" key="1">
    <citation type="submission" date="2022-04" db="EMBL/GenBank/DDBJ databases">
        <title>Lysobacter sp. CAU 1642 isolated from sea sand.</title>
        <authorList>
            <person name="Kim W."/>
        </authorList>
    </citation>
    <scope>NUCLEOTIDE SEQUENCE</scope>
    <source>
        <strain evidence="2">CAU 1642</strain>
    </source>
</reference>
<keyword evidence="1" id="KW-0732">Signal</keyword>
<feature type="signal peptide" evidence="1">
    <location>
        <begin position="1"/>
        <end position="20"/>
    </location>
</feature>
<dbReference type="RefSeq" id="WP_248211629.1">
    <property type="nucleotide sequence ID" value="NZ_JALNMH010000023.1"/>
</dbReference>
<comment type="caution">
    <text evidence="2">The sequence shown here is derived from an EMBL/GenBank/DDBJ whole genome shotgun (WGS) entry which is preliminary data.</text>
</comment>
<proteinExistence type="predicted"/>
<keyword evidence="3" id="KW-1185">Reference proteome</keyword>
<dbReference type="EMBL" id="JALNMH010000023">
    <property type="protein sequence ID" value="MCK7595586.1"/>
    <property type="molecule type" value="Genomic_DNA"/>
</dbReference>
<feature type="chain" id="PRO_5045366217" evidence="1">
    <location>
        <begin position="21"/>
        <end position="160"/>
    </location>
</feature>
<gene>
    <name evidence="2" type="ORF">M0G41_18215</name>
</gene>
<organism evidence="2 3">
    <name type="scientific">Pseudomarimonas salicorniae</name>
    <dbReference type="NCBI Taxonomy" id="2933270"/>
    <lineage>
        <taxon>Bacteria</taxon>
        <taxon>Pseudomonadati</taxon>
        <taxon>Pseudomonadota</taxon>
        <taxon>Gammaproteobacteria</taxon>
        <taxon>Lysobacterales</taxon>
        <taxon>Lysobacteraceae</taxon>
        <taxon>Pseudomarimonas</taxon>
    </lineage>
</organism>
<protein>
    <submittedName>
        <fullName evidence="2">Uncharacterized protein</fullName>
    </submittedName>
</protein>
<sequence length="160" mass="18054">MRHPFTCFALAFVLALSACAADAAKRKEHQNVEFSPQRFAEQRDTILESLHDETYTELTDENRSAVLAALARMEARLSGVSRFEDMDKRDQTAVFNDQELINNLLTQAAADSRLICKREKFVGSNRTTNVCLTVGERRRLAEAAQDQMRGLQGSGYLPRE</sequence>
<accession>A0ABT0GM08</accession>
<evidence type="ECO:0000313" key="3">
    <source>
        <dbReference type="Proteomes" id="UP001431449"/>
    </source>
</evidence>
<dbReference type="Proteomes" id="UP001431449">
    <property type="component" value="Unassembled WGS sequence"/>
</dbReference>
<evidence type="ECO:0000256" key="1">
    <source>
        <dbReference type="SAM" id="SignalP"/>
    </source>
</evidence>
<evidence type="ECO:0000313" key="2">
    <source>
        <dbReference type="EMBL" id="MCK7595586.1"/>
    </source>
</evidence>